<keyword evidence="4" id="KW-0133">Cell shape</keyword>
<dbReference type="GO" id="GO:0071555">
    <property type="term" value="P:cell wall organization"/>
    <property type="evidence" value="ECO:0007669"/>
    <property type="project" value="UniProtKB-KW"/>
</dbReference>
<gene>
    <name evidence="13" type="ORF">FM111_12675</name>
</gene>
<accession>A0A1R4GH23</accession>
<evidence type="ECO:0000256" key="6">
    <source>
        <dbReference type="ARBA" id="ARBA00023316"/>
    </source>
</evidence>
<dbReference type="PRINTS" id="PR00725">
    <property type="entry name" value="DADACBPTASE1"/>
</dbReference>
<dbReference type="GO" id="GO:0009002">
    <property type="term" value="F:serine-type D-Ala-D-Ala carboxypeptidase activity"/>
    <property type="evidence" value="ECO:0007669"/>
    <property type="project" value="UniProtKB-EC"/>
</dbReference>
<dbReference type="Gene3D" id="3.30.70.1070">
    <property type="entry name" value="Sporulation related repeat"/>
    <property type="match status" value="1"/>
</dbReference>
<dbReference type="Pfam" id="PF05036">
    <property type="entry name" value="SPOR"/>
    <property type="match status" value="1"/>
</dbReference>
<dbReference type="PROSITE" id="PS51724">
    <property type="entry name" value="SPOR"/>
    <property type="match status" value="1"/>
</dbReference>
<dbReference type="GO" id="GO:0009252">
    <property type="term" value="P:peptidoglycan biosynthetic process"/>
    <property type="evidence" value="ECO:0007669"/>
    <property type="project" value="UniProtKB-KW"/>
</dbReference>
<sequence length="467" mass="50574">MNAIFRRRFLAALVLGGIVLTPTIGVAPPEAQSSDSRYAAIVVDAASGEVLFSRFADARRYPASITKVMTLYLAFEALESGKVNLNDNLTVSPRAASQPPSKLGLAAGQTISLDDAMRATAVRSANDMAVVIAEHIGGSEGRFTQMMTEKARELGMEQTRFTTANGLPDTRQATTARDLSVLSRAVMRDYPQYYRYLGLHDWFYKGRDYRNTNGLLATGRGYDGIKTGFTNASGYNLAASSVRDGKRIITIVMGGRSTKSRNDHVAELMDTGFEVQRRRGQGERIQLAQAFFEQRGYGVSADPSPPIAYASLSDEDGEGVGSSTEVAYVAGPPPRNLPTEVTPPPSARRAENRPPENLTAALNGGSAAAPATPARATRTPPARAAAPAPAGRWTVQVGAFREETVARDWLNDVSRRFRTQFSSAQRDVQTANGWYRSRFTGMTQQSAEAACEALSERRVTCMVIRPS</sequence>
<evidence type="ECO:0000256" key="3">
    <source>
        <dbReference type="ARBA" id="ARBA00022801"/>
    </source>
</evidence>
<evidence type="ECO:0000256" key="1">
    <source>
        <dbReference type="ARBA" id="ARBA00007164"/>
    </source>
</evidence>
<dbReference type="InterPro" id="IPR018044">
    <property type="entry name" value="Peptidase_S11"/>
</dbReference>
<proteinExistence type="inferred from homology"/>
<feature type="region of interest" description="Disordered" evidence="10">
    <location>
        <begin position="314"/>
        <end position="390"/>
    </location>
</feature>
<dbReference type="RefSeq" id="WP_087141341.1">
    <property type="nucleotide sequence ID" value="NZ_FUIE01000068.1"/>
</dbReference>
<dbReference type="SUPFAM" id="SSF56601">
    <property type="entry name" value="beta-lactamase/transpeptidase-like"/>
    <property type="match status" value="1"/>
</dbReference>
<dbReference type="InterPro" id="IPR036680">
    <property type="entry name" value="SPOR-like_sf"/>
</dbReference>
<dbReference type="AlphaFoldDB" id="A0A1R4GH23"/>
<evidence type="ECO:0000256" key="4">
    <source>
        <dbReference type="ARBA" id="ARBA00022960"/>
    </source>
</evidence>
<dbReference type="Gene3D" id="3.40.710.10">
    <property type="entry name" value="DD-peptidase/beta-lactamase superfamily"/>
    <property type="match status" value="1"/>
</dbReference>
<feature type="binding site" evidence="8">
    <location>
        <position position="226"/>
    </location>
    <ligand>
        <name>substrate</name>
    </ligand>
</feature>
<evidence type="ECO:0000256" key="10">
    <source>
        <dbReference type="SAM" id="MobiDB-lite"/>
    </source>
</evidence>
<evidence type="ECO:0000256" key="11">
    <source>
        <dbReference type="SAM" id="SignalP"/>
    </source>
</evidence>
<feature type="chain" id="PRO_5012639164" evidence="11">
    <location>
        <begin position="28"/>
        <end position="467"/>
    </location>
</feature>
<feature type="signal peptide" evidence="11">
    <location>
        <begin position="1"/>
        <end position="27"/>
    </location>
</feature>
<keyword evidence="5" id="KW-0573">Peptidoglycan synthesis</keyword>
<feature type="domain" description="SPOR" evidence="12">
    <location>
        <begin position="387"/>
        <end position="466"/>
    </location>
</feature>
<evidence type="ECO:0000313" key="14">
    <source>
        <dbReference type="Proteomes" id="UP000195766"/>
    </source>
</evidence>
<protein>
    <submittedName>
        <fullName evidence="13">D-alanyl-D-alanine carboxypeptidase</fullName>
        <ecNumber evidence="13">3.4.16.4</ecNumber>
    </submittedName>
</protein>
<dbReference type="PANTHER" id="PTHR21581:SF6">
    <property type="entry name" value="TRAFFICKING PROTEIN PARTICLE COMPLEX SUBUNIT 12"/>
    <property type="match status" value="1"/>
</dbReference>
<feature type="active site" description="Acyl-ester intermediate" evidence="7">
    <location>
        <position position="64"/>
    </location>
</feature>
<keyword evidence="13" id="KW-0121">Carboxypeptidase</keyword>
<evidence type="ECO:0000256" key="9">
    <source>
        <dbReference type="RuleBase" id="RU004016"/>
    </source>
</evidence>
<name>A0A1R4GH23_BREDI</name>
<organism evidence="13 14">
    <name type="scientific">Brevundimonas diminuta 3F5N</name>
    <dbReference type="NCBI Taxonomy" id="1255603"/>
    <lineage>
        <taxon>Bacteria</taxon>
        <taxon>Pseudomonadati</taxon>
        <taxon>Pseudomonadota</taxon>
        <taxon>Alphaproteobacteria</taxon>
        <taxon>Caulobacterales</taxon>
        <taxon>Caulobacteraceae</taxon>
        <taxon>Brevundimonas</taxon>
    </lineage>
</organism>
<dbReference type="PANTHER" id="PTHR21581">
    <property type="entry name" value="D-ALANYL-D-ALANINE CARBOXYPEPTIDASE"/>
    <property type="match status" value="1"/>
</dbReference>
<dbReference type="InterPro" id="IPR012338">
    <property type="entry name" value="Beta-lactam/transpept-like"/>
</dbReference>
<evidence type="ECO:0000256" key="5">
    <source>
        <dbReference type="ARBA" id="ARBA00022984"/>
    </source>
</evidence>
<dbReference type="GO" id="GO:0042834">
    <property type="term" value="F:peptidoglycan binding"/>
    <property type="evidence" value="ECO:0007669"/>
    <property type="project" value="InterPro"/>
</dbReference>
<dbReference type="InterPro" id="IPR007730">
    <property type="entry name" value="SPOR-like_dom"/>
</dbReference>
<feature type="compositionally biased region" description="Low complexity" evidence="10">
    <location>
        <begin position="357"/>
        <end position="390"/>
    </location>
</feature>
<reference evidence="13 14" key="1">
    <citation type="submission" date="2017-02" db="EMBL/GenBank/DDBJ databases">
        <authorList>
            <person name="Peterson S.W."/>
        </authorList>
    </citation>
    <scope>NUCLEOTIDE SEQUENCE [LARGE SCALE GENOMIC DNA]</scope>
    <source>
        <strain evidence="13 14">3F5N</strain>
    </source>
</reference>
<feature type="active site" evidence="7">
    <location>
        <position position="124"/>
    </location>
</feature>
<evidence type="ECO:0000256" key="2">
    <source>
        <dbReference type="ARBA" id="ARBA00022729"/>
    </source>
</evidence>
<dbReference type="InterPro" id="IPR001967">
    <property type="entry name" value="Peptidase_S11_N"/>
</dbReference>
<comment type="similarity">
    <text evidence="1 9">Belongs to the peptidase S11 family.</text>
</comment>
<keyword evidence="3 13" id="KW-0378">Hydrolase</keyword>
<dbReference type="EMBL" id="FUIE01000068">
    <property type="protein sequence ID" value="SJM67403.1"/>
    <property type="molecule type" value="Genomic_DNA"/>
</dbReference>
<keyword evidence="2 11" id="KW-0732">Signal</keyword>
<evidence type="ECO:0000256" key="8">
    <source>
        <dbReference type="PIRSR" id="PIRSR618044-2"/>
    </source>
</evidence>
<dbReference type="EC" id="3.4.16.4" evidence="13"/>
<evidence type="ECO:0000256" key="7">
    <source>
        <dbReference type="PIRSR" id="PIRSR618044-1"/>
    </source>
</evidence>
<dbReference type="Pfam" id="PF00768">
    <property type="entry name" value="Peptidase_S11"/>
    <property type="match status" value="1"/>
</dbReference>
<dbReference type="GO" id="GO:0006508">
    <property type="term" value="P:proteolysis"/>
    <property type="evidence" value="ECO:0007669"/>
    <property type="project" value="InterPro"/>
</dbReference>
<keyword evidence="6" id="KW-0961">Cell wall biogenesis/degradation</keyword>
<dbReference type="GO" id="GO:0008360">
    <property type="term" value="P:regulation of cell shape"/>
    <property type="evidence" value="ECO:0007669"/>
    <property type="project" value="UniProtKB-KW"/>
</dbReference>
<evidence type="ECO:0000313" key="13">
    <source>
        <dbReference type="EMBL" id="SJM67403.1"/>
    </source>
</evidence>
<dbReference type="Proteomes" id="UP000195766">
    <property type="component" value="Unassembled WGS sequence"/>
</dbReference>
<dbReference type="OrthoDB" id="9795979at2"/>
<feature type="compositionally biased region" description="Pro residues" evidence="10">
    <location>
        <begin position="331"/>
        <end position="346"/>
    </location>
</feature>
<feature type="active site" description="Proton acceptor" evidence="7">
    <location>
        <position position="67"/>
    </location>
</feature>
<evidence type="ECO:0000259" key="12">
    <source>
        <dbReference type="PROSITE" id="PS51724"/>
    </source>
</evidence>
<keyword evidence="13" id="KW-0645">Protease</keyword>